<dbReference type="PIRSF" id="PIRSF037706">
    <property type="entry name" value="MRP10"/>
    <property type="match status" value="1"/>
</dbReference>
<comment type="subunit">
    <text evidence="1">Component of the mitochondrial small ribosomal subunit.</text>
</comment>
<dbReference type="GeneID" id="35596136"/>
<name>A0A2D3V028_9PEZI</name>
<dbReference type="PANTHER" id="PTHR28066:SF1">
    <property type="entry name" value="SMALL RIBOSOMAL SUBUNIT PROTEIN MS37"/>
    <property type="match status" value="1"/>
</dbReference>
<dbReference type="EMBL" id="FJUY01000001">
    <property type="protein sequence ID" value="CZT14849.1"/>
    <property type="molecule type" value="Genomic_DNA"/>
</dbReference>
<proteinExistence type="inferred from homology"/>
<comment type="similarity">
    <text evidence="1">Belongs to the mitochondrion-specific ribosomal protein mS37 family.</text>
</comment>
<keyword evidence="1" id="KW-0687">Ribonucleoprotein</keyword>
<keyword evidence="1 3" id="KW-0689">Ribosomal protein</keyword>
<evidence type="ECO:0000256" key="1">
    <source>
        <dbReference type="PIRNR" id="PIRNR037706"/>
    </source>
</evidence>
<dbReference type="PANTHER" id="PTHR28066">
    <property type="entry name" value="37S RIBOSOMAL PROTEIN MRP10, MITOCHONDRIAL"/>
    <property type="match status" value="1"/>
</dbReference>
<gene>
    <name evidence="3" type="ORF">RCC_00788</name>
</gene>
<dbReference type="GO" id="GO:0032543">
    <property type="term" value="P:mitochondrial translation"/>
    <property type="evidence" value="ECO:0007669"/>
    <property type="project" value="InterPro"/>
</dbReference>
<accession>A0A2D3V028</accession>
<organism evidence="3 4">
    <name type="scientific">Ramularia collo-cygni</name>
    <dbReference type="NCBI Taxonomy" id="112498"/>
    <lineage>
        <taxon>Eukaryota</taxon>
        <taxon>Fungi</taxon>
        <taxon>Dikarya</taxon>
        <taxon>Ascomycota</taxon>
        <taxon>Pezizomycotina</taxon>
        <taxon>Dothideomycetes</taxon>
        <taxon>Dothideomycetidae</taxon>
        <taxon>Mycosphaerellales</taxon>
        <taxon>Mycosphaerellaceae</taxon>
        <taxon>Ramularia</taxon>
    </lineage>
</organism>
<evidence type="ECO:0000256" key="2">
    <source>
        <dbReference type="SAM" id="MobiDB-lite"/>
    </source>
</evidence>
<comment type="subcellular location">
    <subcellularLocation>
        <location evidence="1">Mitochondrion</location>
    </subcellularLocation>
</comment>
<feature type="region of interest" description="Disordered" evidence="2">
    <location>
        <begin position="1"/>
        <end position="34"/>
    </location>
</feature>
<dbReference type="OrthoDB" id="2210at2759"/>
<dbReference type="GO" id="GO:0005763">
    <property type="term" value="C:mitochondrial small ribosomal subunit"/>
    <property type="evidence" value="ECO:0007669"/>
    <property type="project" value="TreeGrafter"/>
</dbReference>
<dbReference type="AlphaFoldDB" id="A0A2D3V028"/>
<comment type="function">
    <text evidence="1">Component of the mitochondrial ribosome (mitoribosome), a dedicated translation machinery responsible for the synthesis of mitochondrial genome-encoded proteins, including at least some of the essential transmembrane subunits of the mitochondrial respiratory chain. The mitoribosomes are attached to the mitochondrial inner membrane and translation products are cotranslationally integrated into the membrane.</text>
</comment>
<keyword evidence="1" id="KW-0496">Mitochondrion</keyword>
<reference evidence="3 4" key="1">
    <citation type="submission" date="2016-03" db="EMBL/GenBank/DDBJ databases">
        <authorList>
            <person name="Ploux O."/>
        </authorList>
    </citation>
    <scope>NUCLEOTIDE SEQUENCE [LARGE SCALE GENOMIC DNA]</scope>
    <source>
        <strain evidence="3 4">URUG2</strain>
    </source>
</reference>
<dbReference type="RefSeq" id="XP_023621746.1">
    <property type="nucleotide sequence ID" value="XM_023765978.1"/>
</dbReference>
<dbReference type="Proteomes" id="UP000225277">
    <property type="component" value="Unassembled WGS sequence"/>
</dbReference>
<sequence length="106" mass="11440">MVAGKTNPAQLARSAASTSAAPKLPPLPKLRVRKPDRADANPCVAVMSSMLGCWASQGYTTAGCAVLEQQLRVCMDARKAGQTKKSTINHHLSRFYPQIIGPHKRK</sequence>
<protein>
    <recommendedName>
        <fullName evidence="1">Small ribosomal subunit protein mS37</fullName>
    </recommendedName>
</protein>
<dbReference type="STRING" id="112498.A0A2D3V028"/>
<keyword evidence="4" id="KW-1185">Reference proteome</keyword>
<dbReference type="GO" id="GO:0003735">
    <property type="term" value="F:structural constituent of ribosome"/>
    <property type="evidence" value="ECO:0007669"/>
    <property type="project" value="InterPro"/>
</dbReference>
<dbReference type="InterPro" id="IPR017264">
    <property type="entry name" value="Ribosomal_mS37_fun"/>
</dbReference>
<evidence type="ECO:0000313" key="4">
    <source>
        <dbReference type="Proteomes" id="UP000225277"/>
    </source>
</evidence>
<evidence type="ECO:0000313" key="3">
    <source>
        <dbReference type="EMBL" id="CZT14849.1"/>
    </source>
</evidence>